<name>A0ABV8A361_9GAMM</name>
<dbReference type="Proteomes" id="UP001595617">
    <property type="component" value="Unassembled WGS sequence"/>
</dbReference>
<reference evidence="5" key="1">
    <citation type="journal article" date="2019" name="Int. J. Syst. Evol. Microbiol.">
        <title>The Global Catalogue of Microorganisms (GCM) 10K type strain sequencing project: providing services to taxonomists for standard genome sequencing and annotation.</title>
        <authorList>
            <consortium name="The Broad Institute Genomics Platform"/>
            <consortium name="The Broad Institute Genome Sequencing Center for Infectious Disease"/>
            <person name="Wu L."/>
            <person name="Ma J."/>
        </authorList>
    </citation>
    <scope>NUCLEOTIDE SEQUENCE [LARGE SCALE GENOMIC DNA]</scope>
    <source>
        <strain evidence="5">IBRC 10765</strain>
    </source>
</reference>
<proteinExistence type="predicted"/>
<evidence type="ECO:0000256" key="3">
    <source>
        <dbReference type="SAM" id="Phobius"/>
    </source>
</evidence>
<organism evidence="4 5">
    <name type="scientific">Saccharospirillum mangrovi</name>
    <dbReference type="NCBI Taxonomy" id="2161747"/>
    <lineage>
        <taxon>Bacteria</taxon>
        <taxon>Pseudomonadati</taxon>
        <taxon>Pseudomonadota</taxon>
        <taxon>Gammaproteobacteria</taxon>
        <taxon>Oceanospirillales</taxon>
        <taxon>Saccharospirillaceae</taxon>
        <taxon>Saccharospirillum</taxon>
    </lineage>
</organism>
<keyword evidence="3" id="KW-1133">Transmembrane helix</keyword>
<keyword evidence="3" id="KW-0812">Transmembrane</keyword>
<gene>
    <name evidence="4" type="ORF">ACFOOG_14360</name>
</gene>
<dbReference type="RefSeq" id="WP_380697888.1">
    <property type="nucleotide sequence ID" value="NZ_JBHRYR010000004.1"/>
</dbReference>
<keyword evidence="3" id="KW-0472">Membrane</keyword>
<keyword evidence="5" id="KW-1185">Reference proteome</keyword>
<feature type="region of interest" description="Disordered" evidence="2">
    <location>
        <begin position="1"/>
        <end position="49"/>
    </location>
</feature>
<protein>
    <submittedName>
        <fullName evidence="4">Uncharacterized protein</fullName>
    </submittedName>
</protein>
<evidence type="ECO:0000313" key="4">
    <source>
        <dbReference type="EMBL" id="MFC3854023.1"/>
    </source>
</evidence>
<feature type="transmembrane region" description="Helical" evidence="3">
    <location>
        <begin position="54"/>
        <end position="72"/>
    </location>
</feature>
<sequence length="341" mass="37737">MATTPPPDLNDLPRMVPDRDDIARRRRRAATPPPTPPSGGGPKEPGKSSGSPVWPLYMLCILLAGGIGYLYYTGQQASVQLAMTNAQLQSSNARIMELEGQLSATDESLSLNENAIQSKLNNILAEIRKLWDVADVRNRDNIRDNQAAITELQSLASRLRNDTTALQSEQQETITTLTQLLDNFTEEVALRADLQSVLTALEERQNATNTIVQRLNREDEALQARVDVIGLRAEGAVEQATELNQIVNRLRIDTDAVSNQLGREAQTRSALADSVVMLRSRIADLEAQSTVDLEDRLAIVETSRADITQRLANLQGQISQIRNELDEMNREVDDFSTEITP</sequence>
<comment type="caution">
    <text evidence="4">The sequence shown here is derived from an EMBL/GenBank/DDBJ whole genome shotgun (WGS) entry which is preliminary data.</text>
</comment>
<accession>A0ABV8A361</accession>
<feature type="coiled-coil region" evidence="1">
    <location>
        <begin position="304"/>
        <end position="338"/>
    </location>
</feature>
<keyword evidence="1" id="KW-0175">Coiled coil</keyword>
<evidence type="ECO:0000256" key="1">
    <source>
        <dbReference type="SAM" id="Coils"/>
    </source>
</evidence>
<evidence type="ECO:0000256" key="2">
    <source>
        <dbReference type="SAM" id="MobiDB-lite"/>
    </source>
</evidence>
<dbReference type="EMBL" id="JBHRYR010000004">
    <property type="protein sequence ID" value="MFC3854023.1"/>
    <property type="molecule type" value="Genomic_DNA"/>
</dbReference>
<evidence type="ECO:0000313" key="5">
    <source>
        <dbReference type="Proteomes" id="UP001595617"/>
    </source>
</evidence>